<organism evidence="2 3">
    <name type="scientific">Ananas comosus</name>
    <name type="common">Pineapple</name>
    <name type="synonym">Ananas ananas</name>
    <dbReference type="NCBI Taxonomy" id="4615"/>
    <lineage>
        <taxon>Eukaryota</taxon>
        <taxon>Viridiplantae</taxon>
        <taxon>Streptophyta</taxon>
        <taxon>Embryophyta</taxon>
        <taxon>Tracheophyta</taxon>
        <taxon>Spermatophyta</taxon>
        <taxon>Magnoliopsida</taxon>
        <taxon>Liliopsida</taxon>
        <taxon>Poales</taxon>
        <taxon>Bromeliaceae</taxon>
        <taxon>Bromelioideae</taxon>
        <taxon>Ananas</taxon>
    </lineage>
</organism>
<reference evidence="2" key="1">
    <citation type="journal article" date="2015" name="Nat. Genet.">
        <title>The pineapple genome and the evolution of CAM photosynthesis.</title>
        <authorList>
            <person name="Ming R."/>
            <person name="VanBuren R."/>
            <person name="Wai C.M."/>
            <person name="Tang H."/>
            <person name="Schatz M.C."/>
            <person name="Bowers J.E."/>
            <person name="Lyons E."/>
            <person name="Wang M.L."/>
            <person name="Chen J."/>
            <person name="Biggers E."/>
            <person name="Zhang J."/>
            <person name="Huang L."/>
            <person name="Zhang L."/>
            <person name="Miao W."/>
            <person name="Zhang J."/>
            <person name="Ye Z."/>
            <person name="Miao C."/>
            <person name="Lin Z."/>
            <person name="Wang H."/>
            <person name="Zhou H."/>
            <person name="Yim W.C."/>
            <person name="Priest H.D."/>
            <person name="Zheng C."/>
            <person name="Woodhouse M."/>
            <person name="Edger P.P."/>
            <person name="Guyot R."/>
            <person name="Guo H.B."/>
            <person name="Guo H."/>
            <person name="Zheng G."/>
            <person name="Singh R."/>
            <person name="Sharma A."/>
            <person name="Min X."/>
            <person name="Zheng Y."/>
            <person name="Lee H."/>
            <person name="Gurtowski J."/>
            <person name="Sedlazeck F.J."/>
            <person name="Harkess A."/>
            <person name="McKain M.R."/>
            <person name="Liao Z."/>
            <person name="Fang J."/>
            <person name="Liu J."/>
            <person name="Zhang X."/>
            <person name="Zhang Q."/>
            <person name="Hu W."/>
            <person name="Qin Y."/>
            <person name="Wang K."/>
            <person name="Chen L.Y."/>
            <person name="Shirley N."/>
            <person name="Lin Y.R."/>
            <person name="Liu L.Y."/>
            <person name="Hernandez A.G."/>
            <person name="Wright C.L."/>
            <person name="Bulone V."/>
            <person name="Tuskan G.A."/>
            <person name="Heath K."/>
            <person name="Zee F."/>
            <person name="Moore P.H."/>
            <person name="Sunkar R."/>
            <person name="Leebens-Mack J.H."/>
            <person name="Mockler T."/>
            <person name="Bennetzen J.L."/>
            <person name="Freeling M."/>
            <person name="Sankoff D."/>
            <person name="Paterson A.H."/>
            <person name="Zhu X."/>
            <person name="Yang X."/>
            <person name="Smith J.A."/>
            <person name="Cushman J.C."/>
            <person name="Paull R.E."/>
            <person name="Yu Q."/>
        </authorList>
    </citation>
    <scope>NUCLEOTIDE SEQUENCE [LARGE SCALE GENOMIC DNA]</scope>
    <source>
        <strain evidence="2">cv. F153</strain>
    </source>
</reference>
<evidence type="ECO:0000313" key="2">
    <source>
        <dbReference type="Proteomes" id="UP000515123"/>
    </source>
</evidence>
<protein>
    <submittedName>
        <fullName evidence="3">Uncharacterized protein LOC109707468 isoform X1</fullName>
    </submittedName>
</protein>
<accession>A0A6P5EL72</accession>
<keyword evidence="2" id="KW-1185">Reference proteome</keyword>
<evidence type="ECO:0000256" key="1">
    <source>
        <dbReference type="SAM" id="SignalP"/>
    </source>
</evidence>
<dbReference type="Proteomes" id="UP000515123">
    <property type="component" value="Linkage group 1"/>
</dbReference>
<sequence length="148" mass="16311">MWGPLTPLGASLFPFSPPPFLFSLLLATSAMAVRRYPSLCQDGRAILARTEEVWFRRCLHHGLVEPLVRPWLLRFPADFCAASEGGPCSPVMCPPATCQGTVGVGRWRKWLDGYGKYEGGMVSVSGSLAACHYRAVVTVKARLFWPIN</sequence>
<keyword evidence="1" id="KW-0732">Signal</keyword>
<dbReference type="GeneID" id="109707468"/>
<feature type="chain" id="PRO_5028205833" evidence="1">
    <location>
        <begin position="33"/>
        <end position="148"/>
    </location>
</feature>
<evidence type="ECO:0000313" key="3">
    <source>
        <dbReference type="RefSeq" id="XP_020084321.1"/>
    </source>
</evidence>
<name>A0A6P5EL72_ANACO</name>
<reference evidence="3" key="2">
    <citation type="submission" date="2025-08" db="UniProtKB">
        <authorList>
            <consortium name="RefSeq"/>
        </authorList>
    </citation>
    <scope>IDENTIFICATION</scope>
    <source>
        <tissue evidence="3">Leaf</tissue>
    </source>
</reference>
<gene>
    <name evidence="3" type="primary">LOC109707468</name>
</gene>
<dbReference type="RefSeq" id="XP_020084321.1">
    <property type="nucleotide sequence ID" value="XM_020228732.1"/>
</dbReference>
<proteinExistence type="predicted"/>
<feature type="signal peptide" evidence="1">
    <location>
        <begin position="1"/>
        <end position="32"/>
    </location>
</feature>
<dbReference type="AlphaFoldDB" id="A0A6P5EL72"/>